<dbReference type="SFLD" id="SFLDG00002">
    <property type="entry name" value="C1.7:_P-type_atpase_like"/>
    <property type="match status" value="1"/>
</dbReference>
<dbReference type="InterPro" id="IPR051014">
    <property type="entry name" value="Cation_Transport_ATPase_IB"/>
</dbReference>
<evidence type="ECO:0000259" key="12">
    <source>
        <dbReference type="SMART" id="SM00244"/>
    </source>
</evidence>
<dbReference type="SUPFAM" id="SSF117892">
    <property type="entry name" value="Band 7/SPFH domain"/>
    <property type="match status" value="1"/>
</dbReference>
<evidence type="ECO:0000256" key="4">
    <source>
        <dbReference type="ARBA" id="ARBA00022723"/>
    </source>
</evidence>
<dbReference type="InterPro" id="IPR018303">
    <property type="entry name" value="ATPase_P-typ_P_site"/>
</dbReference>
<dbReference type="FunFam" id="2.70.150.10:FF:000002">
    <property type="entry name" value="Copper-transporting ATPase 1, putative"/>
    <property type="match status" value="1"/>
</dbReference>
<keyword evidence="6 10" id="KW-1133">Transmembrane helix</keyword>
<feature type="transmembrane region" description="Helical" evidence="10">
    <location>
        <begin position="119"/>
        <end position="139"/>
    </location>
</feature>
<organism evidence="13">
    <name type="scientific">Schlesneria paludicola</name>
    <dbReference type="NCBI Taxonomy" id="360056"/>
    <lineage>
        <taxon>Bacteria</taxon>
        <taxon>Pseudomonadati</taxon>
        <taxon>Planctomycetota</taxon>
        <taxon>Planctomycetia</taxon>
        <taxon>Planctomycetales</taxon>
        <taxon>Planctomycetaceae</taxon>
        <taxon>Schlesneria</taxon>
    </lineage>
</organism>
<gene>
    <name evidence="13" type="ORF">ENS64_13000</name>
</gene>
<dbReference type="GO" id="GO:0005886">
    <property type="term" value="C:plasma membrane"/>
    <property type="evidence" value="ECO:0007669"/>
    <property type="project" value="UniProtKB-SubCell"/>
</dbReference>
<feature type="transmembrane region" description="Helical" evidence="10">
    <location>
        <begin position="292"/>
        <end position="313"/>
    </location>
</feature>
<comment type="subcellular location">
    <subcellularLocation>
        <location evidence="10">Cell membrane</location>
    </subcellularLocation>
    <subcellularLocation>
        <location evidence="1">Membrane</location>
        <topology evidence="1">Single-pass membrane protein</topology>
    </subcellularLocation>
</comment>
<dbReference type="InterPro" id="IPR023299">
    <property type="entry name" value="ATPase_P-typ_cyto_dom_N"/>
</dbReference>
<evidence type="ECO:0000256" key="11">
    <source>
        <dbReference type="SAM" id="Coils"/>
    </source>
</evidence>
<proteinExistence type="inferred from homology"/>
<feature type="domain" description="Band 7" evidence="12">
    <location>
        <begin position="769"/>
        <end position="959"/>
    </location>
</feature>
<dbReference type="GO" id="GO:0016463">
    <property type="term" value="F:P-type zinc transporter activity"/>
    <property type="evidence" value="ECO:0007669"/>
    <property type="project" value="UniProtKB-EC"/>
</dbReference>
<dbReference type="EMBL" id="DSVQ01000016">
    <property type="protein sequence ID" value="HGT40159.1"/>
    <property type="molecule type" value="Genomic_DNA"/>
</dbReference>
<dbReference type="GO" id="GO:0046872">
    <property type="term" value="F:metal ion binding"/>
    <property type="evidence" value="ECO:0007669"/>
    <property type="project" value="UniProtKB-KW"/>
</dbReference>
<dbReference type="EC" id="7.2.2.12" evidence="8"/>
<dbReference type="SMART" id="SM00244">
    <property type="entry name" value="PHB"/>
    <property type="match status" value="1"/>
</dbReference>
<dbReference type="GO" id="GO:0005524">
    <property type="term" value="F:ATP binding"/>
    <property type="evidence" value="ECO:0007669"/>
    <property type="project" value="UniProtKB-UniRule"/>
</dbReference>
<evidence type="ECO:0000256" key="8">
    <source>
        <dbReference type="ARBA" id="ARBA00039097"/>
    </source>
</evidence>
<dbReference type="InterPro" id="IPR044492">
    <property type="entry name" value="P_typ_ATPase_HD_dom"/>
</dbReference>
<keyword evidence="10" id="KW-0067">ATP-binding</keyword>
<dbReference type="SUPFAM" id="SSF81665">
    <property type="entry name" value="Calcium ATPase, transmembrane domain M"/>
    <property type="match status" value="1"/>
</dbReference>
<dbReference type="Gene3D" id="3.30.479.30">
    <property type="entry name" value="Band 7 domain"/>
    <property type="match status" value="1"/>
</dbReference>
<dbReference type="PANTHER" id="PTHR48085:SF5">
    <property type="entry name" value="CADMIUM_ZINC-TRANSPORTING ATPASE HMA4-RELATED"/>
    <property type="match status" value="1"/>
</dbReference>
<evidence type="ECO:0000256" key="9">
    <source>
        <dbReference type="ARBA" id="ARBA00047308"/>
    </source>
</evidence>
<dbReference type="InterPro" id="IPR008250">
    <property type="entry name" value="ATPase_P-typ_transduc_dom_A_sf"/>
</dbReference>
<dbReference type="InterPro" id="IPR023214">
    <property type="entry name" value="HAD_sf"/>
</dbReference>
<evidence type="ECO:0000256" key="1">
    <source>
        <dbReference type="ARBA" id="ARBA00004167"/>
    </source>
</evidence>
<evidence type="ECO:0000256" key="10">
    <source>
        <dbReference type="RuleBase" id="RU362081"/>
    </source>
</evidence>
<keyword evidence="5" id="KW-1278">Translocase</keyword>
<dbReference type="InterPro" id="IPR036412">
    <property type="entry name" value="HAD-like_sf"/>
</dbReference>
<keyword evidence="7 10" id="KW-0472">Membrane</keyword>
<reference evidence="13" key="1">
    <citation type="journal article" date="2020" name="mSystems">
        <title>Genome- and Community-Level Interaction Insights into Carbon Utilization and Element Cycling Functions of Hydrothermarchaeota in Hydrothermal Sediment.</title>
        <authorList>
            <person name="Zhou Z."/>
            <person name="Liu Y."/>
            <person name="Xu W."/>
            <person name="Pan J."/>
            <person name="Luo Z.H."/>
            <person name="Li M."/>
        </authorList>
    </citation>
    <scope>NUCLEOTIDE SEQUENCE [LARGE SCALE GENOMIC DNA]</scope>
    <source>
        <strain evidence="13">SpSt-508</strain>
    </source>
</reference>
<evidence type="ECO:0000256" key="7">
    <source>
        <dbReference type="ARBA" id="ARBA00023136"/>
    </source>
</evidence>
<dbReference type="Gene3D" id="2.70.150.10">
    <property type="entry name" value="Calcium-transporting ATPase, cytoplasmic transduction domain A"/>
    <property type="match status" value="1"/>
</dbReference>
<accession>A0A7C4LNR8</accession>
<keyword evidence="3 10" id="KW-0812">Transmembrane</keyword>
<dbReference type="GO" id="GO:0015086">
    <property type="term" value="F:cadmium ion transmembrane transporter activity"/>
    <property type="evidence" value="ECO:0007669"/>
    <property type="project" value="TreeGrafter"/>
</dbReference>
<dbReference type="Pfam" id="PF00702">
    <property type="entry name" value="Hydrolase"/>
    <property type="match status" value="1"/>
</dbReference>
<dbReference type="InterPro" id="IPR001107">
    <property type="entry name" value="Band_7"/>
</dbReference>
<protein>
    <recommendedName>
        <fullName evidence="8">P-type Zn(2+) transporter</fullName>
        <ecNumber evidence="8">7.2.2.12</ecNumber>
    </recommendedName>
</protein>
<evidence type="ECO:0000256" key="3">
    <source>
        <dbReference type="ARBA" id="ARBA00022692"/>
    </source>
</evidence>
<evidence type="ECO:0000256" key="5">
    <source>
        <dbReference type="ARBA" id="ARBA00022967"/>
    </source>
</evidence>
<feature type="transmembrane region" description="Helical" evidence="10">
    <location>
        <begin position="62"/>
        <end position="82"/>
    </location>
</feature>
<keyword evidence="10" id="KW-0547">Nucleotide-binding</keyword>
<dbReference type="InterPro" id="IPR036013">
    <property type="entry name" value="Band_7/SPFH_dom_sf"/>
</dbReference>
<keyword evidence="4 10" id="KW-0479">Metal-binding</keyword>
<dbReference type="SUPFAM" id="SSF81653">
    <property type="entry name" value="Calcium ATPase, transduction domain A"/>
    <property type="match status" value="1"/>
</dbReference>
<dbReference type="NCBIfam" id="TIGR01525">
    <property type="entry name" value="ATPase-IB_hvy"/>
    <property type="match status" value="1"/>
</dbReference>
<dbReference type="InterPro" id="IPR023298">
    <property type="entry name" value="ATPase_P-typ_TM_dom_sf"/>
</dbReference>
<dbReference type="InterPro" id="IPR001757">
    <property type="entry name" value="P_typ_ATPase"/>
</dbReference>
<dbReference type="SUPFAM" id="SSF56784">
    <property type="entry name" value="HAD-like"/>
    <property type="match status" value="1"/>
</dbReference>
<feature type="coiled-coil region" evidence="11">
    <location>
        <begin position="951"/>
        <end position="982"/>
    </location>
</feature>
<dbReference type="InterPro" id="IPR027256">
    <property type="entry name" value="P-typ_ATPase_IB"/>
</dbReference>
<name>A0A7C4LNR8_9PLAN</name>
<keyword evidence="11" id="KW-0175">Coiled coil</keyword>
<dbReference type="NCBIfam" id="TIGR01494">
    <property type="entry name" value="ATPase_P-type"/>
    <property type="match status" value="2"/>
</dbReference>
<evidence type="ECO:0000256" key="6">
    <source>
        <dbReference type="ARBA" id="ARBA00022989"/>
    </source>
</evidence>
<comment type="caution">
    <text evidence="13">The sequence shown here is derived from an EMBL/GenBank/DDBJ whole genome shotgun (WGS) entry which is preliminary data.</text>
</comment>
<dbReference type="Pfam" id="PF00122">
    <property type="entry name" value="E1-E2_ATPase"/>
    <property type="match status" value="1"/>
</dbReference>
<comment type="similarity">
    <text evidence="2 10">Belongs to the cation transport ATPase (P-type) (TC 3.A.3) family. Type IB subfamily.</text>
</comment>
<dbReference type="Gene3D" id="3.40.1110.10">
    <property type="entry name" value="Calcium-transporting ATPase, cytoplasmic domain N"/>
    <property type="match status" value="1"/>
</dbReference>
<dbReference type="SFLD" id="SFLDF00027">
    <property type="entry name" value="p-type_atpase"/>
    <property type="match status" value="1"/>
</dbReference>
<keyword evidence="10" id="KW-1003">Cell membrane</keyword>
<dbReference type="PROSITE" id="PS00154">
    <property type="entry name" value="ATPASE_E1_E2"/>
    <property type="match status" value="1"/>
</dbReference>
<comment type="catalytic activity">
    <reaction evidence="9">
        <text>Zn(2+)(in) + ATP + H2O = Zn(2+)(out) + ADP + phosphate + H(+)</text>
        <dbReference type="Rhea" id="RHEA:20621"/>
        <dbReference type="ChEBI" id="CHEBI:15377"/>
        <dbReference type="ChEBI" id="CHEBI:15378"/>
        <dbReference type="ChEBI" id="CHEBI:29105"/>
        <dbReference type="ChEBI" id="CHEBI:30616"/>
        <dbReference type="ChEBI" id="CHEBI:43474"/>
        <dbReference type="ChEBI" id="CHEBI:456216"/>
        <dbReference type="EC" id="7.2.2.12"/>
    </reaction>
</comment>
<dbReference type="SUPFAM" id="SSF81660">
    <property type="entry name" value="Metal cation-transporting ATPase, ATP-binding domain N"/>
    <property type="match status" value="1"/>
</dbReference>
<evidence type="ECO:0000313" key="13">
    <source>
        <dbReference type="EMBL" id="HGT40159.1"/>
    </source>
</evidence>
<dbReference type="AlphaFoldDB" id="A0A7C4LNR8"/>
<dbReference type="Gene3D" id="3.40.50.1000">
    <property type="entry name" value="HAD superfamily/HAD-like"/>
    <property type="match status" value="1"/>
</dbReference>
<dbReference type="Pfam" id="PF01145">
    <property type="entry name" value="Band_7"/>
    <property type="match status" value="1"/>
</dbReference>
<sequence>MVSIGAIRDKNRLDPRYTWLGFCEFTVMHYVPESACELLRADPVRAAAGGSRWEFHYQSAPLYVLTCLVGSLLLADVLLDSAWFAEWASWRSVWGYRLALWAAVLGGARILYHTLDGLASGRVGADLALTVACLAAIVLGEHQTAGFVVLISLIGESLEGYTLDRARCAMREAFSRQPAIAHLVGDQEERDVPVAELQVGDTVAVRPGERLPVDGRVVAGQSTVDESTFTGESVPIPKGPDDFVFAGTLNHHGSLLVRAERVSADTVVARIADLVGQAAARKAEWERLADRLARWFLPAVLAAAAATLIGWRVTAGTWQSGWLPALAVLVIACPCPLILATPCAVMAVLARLARRGLVVKGSAALERLSFVDTFAFDKTGTLTQGALALGDVVPLATDQQIGDTAVPETLTTDDVLRLAAIAERRSEHVLARELVRAAEARFGILPAPFEFTARPGGGVIARIRSTALSWSRSAQEVSEPWTVTLVVGNRRLLEEQSITVPAQSERLAEELADQGQTTFFVAVDGRVRGVIGLRDTLRPETRAVFDALRRLGIERFALLTGDRPQRTEAVIRLLGNFDHVATELTPETKAAWLREQQAQGRHVAMVGDGVNDAPALAAADVGLAVVRPGSDLAAEAGDVLLMGEPLRALPDLLRMSRALVRNIQQSITWFAFGANGLGVLASSLGWLDPVAAALCHELASLGVMINALRLLWLRLPGVAVESPAAPGREVMQLVLEWLSPSRWVYAGLRNWQVCVQLLLATALLLWSTSQVVWLRPDEHAVVLRFGKRHTVLEAGWHWRWPWPFERLVRERPAQLRRVTLGFRPVAESVERTGVIEWTSEHRGEQEAAESLFLTADEVLLEITAELQYQIHDVSAFHLSGPAAVEELLRRQLEAVVRELSARHGLDEWLGEQRVAYEEQAQRMLRDRLERLGLGIELVDLQLLDVHPPVPVVAEYRRAADALEELEQQRNEAQLAANRVLLSAMGEAAWLQVPPGEPLTEETWRSLLSRDARDKLLLSGESAAVLEQAAADAVAVREAAVSRAEHLQLLAPLMAAAPELTWSAVYWSRLLPALVGRPITVVDPRAVRRQHWWWLERNDALSPNFWNWPAPPSSPRPGAPEPPR</sequence>
<feature type="transmembrane region" description="Helical" evidence="10">
    <location>
        <begin position="325"/>
        <end position="350"/>
    </location>
</feature>
<evidence type="ECO:0000256" key="2">
    <source>
        <dbReference type="ARBA" id="ARBA00006024"/>
    </source>
</evidence>
<dbReference type="PANTHER" id="PTHR48085">
    <property type="entry name" value="CADMIUM/ZINC-TRANSPORTING ATPASE HMA2-RELATED"/>
    <property type="match status" value="1"/>
</dbReference>
<dbReference type="GO" id="GO:0016887">
    <property type="term" value="F:ATP hydrolysis activity"/>
    <property type="evidence" value="ECO:0007669"/>
    <property type="project" value="InterPro"/>
</dbReference>
<dbReference type="SFLD" id="SFLDS00003">
    <property type="entry name" value="Haloacid_Dehalogenase"/>
    <property type="match status" value="1"/>
</dbReference>
<dbReference type="InterPro" id="IPR059000">
    <property type="entry name" value="ATPase_P-type_domA"/>
</dbReference>
<dbReference type="PRINTS" id="PR00119">
    <property type="entry name" value="CATATPASE"/>
</dbReference>
<feature type="transmembrane region" description="Helical" evidence="10">
    <location>
        <begin position="94"/>
        <end position="112"/>
    </location>
</feature>